<name>A0A7G9RZC5_9FIRM</name>
<reference evidence="2 3" key="1">
    <citation type="submission" date="2020-08" db="EMBL/GenBank/DDBJ databases">
        <title>Genome sequence of Erysipelothrix inopinata DSM 15511T.</title>
        <authorList>
            <person name="Hyun D.-W."/>
            <person name="Bae J.-W."/>
        </authorList>
    </citation>
    <scope>NUCLEOTIDE SEQUENCE [LARGE SCALE GENOMIC DNA]</scope>
    <source>
        <strain evidence="2 3">DSM 15511</strain>
    </source>
</reference>
<dbReference type="PROSITE" id="PS51257">
    <property type="entry name" value="PROKAR_LIPOPROTEIN"/>
    <property type="match status" value="1"/>
</dbReference>
<proteinExistence type="predicted"/>
<dbReference type="Pfam" id="PF07537">
    <property type="entry name" value="CamS"/>
    <property type="match status" value="1"/>
</dbReference>
<dbReference type="InterPro" id="IPR011426">
    <property type="entry name" value="CamS"/>
</dbReference>
<protein>
    <submittedName>
        <fullName evidence="2">CamS family sex pheromone protein</fullName>
    </submittedName>
</protein>
<accession>A0A7G9RZC5</accession>
<keyword evidence="1" id="KW-0732">Signal</keyword>
<keyword evidence="3" id="KW-1185">Reference proteome</keyword>
<evidence type="ECO:0000313" key="3">
    <source>
        <dbReference type="Proteomes" id="UP000515928"/>
    </source>
</evidence>
<feature type="chain" id="PRO_5038494220" evidence="1">
    <location>
        <begin position="21"/>
        <end position="377"/>
    </location>
</feature>
<organism evidence="2 3">
    <name type="scientific">Erysipelothrix inopinata</name>
    <dbReference type="NCBI Taxonomy" id="225084"/>
    <lineage>
        <taxon>Bacteria</taxon>
        <taxon>Bacillati</taxon>
        <taxon>Bacillota</taxon>
        <taxon>Erysipelotrichia</taxon>
        <taxon>Erysipelotrichales</taxon>
        <taxon>Erysipelotrichaceae</taxon>
        <taxon>Erysipelothrix</taxon>
    </lineage>
</organism>
<dbReference type="Proteomes" id="UP000515928">
    <property type="component" value="Chromosome"/>
</dbReference>
<dbReference type="Gene3D" id="3.10.570.10">
    <property type="entry name" value="sex pheromone staph- cam373 precursor domain"/>
    <property type="match status" value="1"/>
</dbReference>
<dbReference type="RefSeq" id="WP_187534070.1">
    <property type="nucleotide sequence ID" value="NZ_CBCSHU010000017.1"/>
</dbReference>
<dbReference type="EMBL" id="CP060715">
    <property type="protein sequence ID" value="QNN60950.1"/>
    <property type="molecule type" value="Genomic_DNA"/>
</dbReference>
<feature type="signal peptide" evidence="1">
    <location>
        <begin position="1"/>
        <end position="20"/>
    </location>
</feature>
<sequence>MKKIILVLMMALILAGCSNKTEETKEEEKENQSVVSGASGDYSILIPYKTSPLRQAYAASYREIDMMEIGGRLQEKTKEVYDPGKYYISDGSKITRDRYENLKKRKSDKNTIGLNLESGQSYTEVITMPDKSKKEVVIPDPVFVSDIYELNFHKTKNPEAIDGTAFALVLKRNQIIDAEHGTIHRLADDTLFEVASIAIGRQFEAYLRTLDGMSDVPIYIAFYVQESDLDNLPGKYTPGHYIGHGYFESERSGGDFVRDNESWVMLNTTEASNNYSEVYNEFNLFNRTVSTFMKDEHVGVVGQIFTVKNKPEKMKIELTTGAKTYQEIYGLVQYTADELSRFDNFQMPITVDVKIFQNTQATITKRPGQTPVIQFIN</sequence>
<dbReference type="KEGG" id="eio:H9L01_00845"/>
<gene>
    <name evidence="2" type="ORF">H9L01_00845</name>
</gene>
<dbReference type="AlphaFoldDB" id="A0A7G9RZC5"/>
<evidence type="ECO:0000256" key="1">
    <source>
        <dbReference type="SAM" id="SignalP"/>
    </source>
</evidence>
<evidence type="ECO:0000313" key="2">
    <source>
        <dbReference type="EMBL" id="QNN60950.1"/>
    </source>
</evidence>